<keyword evidence="1" id="KW-0812">Transmembrane</keyword>
<protein>
    <submittedName>
        <fullName evidence="3">FMN-binding protein</fullName>
    </submittedName>
</protein>
<evidence type="ECO:0000313" key="3">
    <source>
        <dbReference type="EMBL" id="REI39524.1"/>
    </source>
</evidence>
<sequence length="119" mass="13010">MKKIENVRWAMLMTLMCVGILVVVYDKFTSLPEYEGKGKGFAGEISVKVTMDGEEIKKIIVINHKDDPRIANTAINGVIPEIIMKQSLEVDVVAGATYTSQGIKEAVRAATVKAGAHFE</sequence>
<dbReference type="InterPro" id="IPR007329">
    <property type="entry name" value="FMN-bd"/>
</dbReference>
<evidence type="ECO:0000313" key="4">
    <source>
        <dbReference type="Proteomes" id="UP000263486"/>
    </source>
</evidence>
<proteinExistence type="predicted"/>
<dbReference type="Pfam" id="PF04205">
    <property type="entry name" value="FMN_bind"/>
    <property type="match status" value="1"/>
</dbReference>
<evidence type="ECO:0000259" key="2">
    <source>
        <dbReference type="SMART" id="SM00900"/>
    </source>
</evidence>
<name>A0ABX9KDM2_9FUSO</name>
<dbReference type="Proteomes" id="UP000263486">
    <property type="component" value="Unassembled WGS sequence"/>
</dbReference>
<feature type="domain" description="FMN-binding" evidence="2">
    <location>
        <begin position="40"/>
        <end position="114"/>
    </location>
</feature>
<dbReference type="RefSeq" id="WP_114643592.1">
    <property type="nucleotide sequence ID" value="NZ_JAACIO010000015.1"/>
</dbReference>
<reference evidence="3 4" key="1">
    <citation type="submission" date="2018-08" db="EMBL/GenBank/DDBJ databases">
        <title>Draft genome sequence of Psychrilyobacter sp. strain SD5 isolated from Black Sea water.</title>
        <authorList>
            <person name="Yadav S."/>
            <person name="Villanueva L."/>
            <person name="Damste J.S.S."/>
        </authorList>
    </citation>
    <scope>NUCLEOTIDE SEQUENCE [LARGE SCALE GENOMIC DNA]</scope>
    <source>
        <strain evidence="3 4">SD5</strain>
    </source>
</reference>
<evidence type="ECO:0000256" key="1">
    <source>
        <dbReference type="SAM" id="Phobius"/>
    </source>
</evidence>
<keyword evidence="1" id="KW-0472">Membrane</keyword>
<dbReference type="SMART" id="SM00900">
    <property type="entry name" value="FMN_bind"/>
    <property type="match status" value="1"/>
</dbReference>
<organism evidence="3 4">
    <name type="scientific">Psychrilyobacter piezotolerans</name>
    <dbReference type="NCBI Taxonomy" id="2293438"/>
    <lineage>
        <taxon>Bacteria</taxon>
        <taxon>Fusobacteriati</taxon>
        <taxon>Fusobacteriota</taxon>
        <taxon>Fusobacteriia</taxon>
        <taxon>Fusobacteriales</taxon>
        <taxon>Fusobacteriaceae</taxon>
        <taxon>Psychrilyobacter</taxon>
    </lineage>
</organism>
<dbReference type="EMBL" id="QUAJ01000041">
    <property type="protein sequence ID" value="REI39524.1"/>
    <property type="molecule type" value="Genomic_DNA"/>
</dbReference>
<dbReference type="Gene3D" id="3.90.1010.20">
    <property type="match status" value="1"/>
</dbReference>
<accession>A0ABX9KDM2</accession>
<gene>
    <name evidence="3" type="ORF">DYH56_14540</name>
</gene>
<feature type="transmembrane region" description="Helical" evidence="1">
    <location>
        <begin position="7"/>
        <end position="25"/>
    </location>
</feature>
<keyword evidence="4" id="KW-1185">Reference proteome</keyword>
<comment type="caution">
    <text evidence="3">The sequence shown here is derived from an EMBL/GenBank/DDBJ whole genome shotgun (WGS) entry which is preliminary data.</text>
</comment>
<keyword evidence="1" id="KW-1133">Transmembrane helix</keyword>